<dbReference type="InterPro" id="IPR036271">
    <property type="entry name" value="Tet_transcr_reg_TetR-rel_C_sf"/>
</dbReference>
<dbReference type="Proteomes" id="UP001056291">
    <property type="component" value="Chromosome"/>
</dbReference>
<proteinExistence type="predicted"/>
<organism evidence="6 7">
    <name type="scientific">Sneathiella marina</name>
    <dbReference type="NCBI Taxonomy" id="2950108"/>
    <lineage>
        <taxon>Bacteria</taxon>
        <taxon>Pseudomonadati</taxon>
        <taxon>Pseudomonadota</taxon>
        <taxon>Alphaproteobacteria</taxon>
        <taxon>Sneathiellales</taxon>
        <taxon>Sneathiellaceae</taxon>
        <taxon>Sneathiella</taxon>
    </lineage>
</organism>
<protein>
    <submittedName>
        <fullName evidence="6">TetR/AcrR family transcriptional regulator</fullName>
    </submittedName>
</protein>
<evidence type="ECO:0000256" key="1">
    <source>
        <dbReference type="ARBA" id="ARBA00023015"/>
    </source>
</evidence>
<dbReference type="SUPFAM" id="SSF48498">
    <property type="entry name" value="Tetracyclin repressor-like, C-terminal domain"/>
    <property type="match status" value="1"/>
</dbReference>
<dbReference type="Pfam" id="PF00440">
    <property type="entry name" value="TetR_N"/>
    <property type="match status" value="1"/>
</dbReference>
<dbReference type="PANTHER" id="PTHR30055:SF234">
    <property type="entry name" value="HTH-TYPE TRANSCRIPTIONAL REGULATOR BETI"/>
    <property type="match status" value="1"/>
</dbReference>
<evidence type="ECO:0000256" key="2">
    <source>
        <dbReference type="ARBA" id="ARBA00023125"/>
    </source>
</evidence>
<gene>
    <name evidence="6" type="ORF">NBZ79_05760</name>
</gene>
<keyword evidence="1" id="KW-0805">Transcription regulation</keyword>
<dbReference type="PROSITE" id="PS50977">
    <property type="entry name" value="HTH_TETR_2"/>
    <property type="match status" value="1"/>
</dbReference>
<dbReference type="InterPro" id="IPR013570">
    <property type="entry name" value="Tscrpt_reg_YsiA_C"/>
</dbReference>
<name>A0ABY4W602_9PROT</name>
<dbReference type="InterPro" id="IPR001647">
    <property type="entry name" value="HTH_TetR"/>
</dbReference>
<keyword evidence="2 4" id="KW-0238">DNA-binding</keyword>
<dbReference type="EMBL" id="CP098747">
    <property type="protein sequence ID" value="USG62478.1"/>
    <property type="molecule type" value="Genomic_DNA"/>
</dbReference>
<accession>A0ABY4W602</accession>
<evidence type="ECO:0000313" key="6">
    <source>
        <dbReference type="EMBL" id="USG62478.1"/>
    </source>
</evidence>
<dbReference type="InterPro" id="IPR009057">
    <property type="entry name" value="Homeodomain-like_sf"/>
</dbReference>
<dbReference type="RefSeq" id="WP_251936257.1">
    <property type="nucleotide sequence ID" value="NZ_CP098747.1"/>
</dbReference>
<evidence type="ECO:0000256" key="3">
    <source>
        <dbReference type="ARBA" id="ARBA00023163"/>
    </source>
</evidence>
<sequence length="234" mass="26521">MANAVEKRRAVRMAPEDRMREIEVAARSVFSRRGYAAASISEIAEKAGIREGTIYKYYENKRDLLLVVVQHWYEDLIAGFMESLADVEGTQAKFRTIIRNHIKAIKASPDLSRLFFTEVRGADDYHDSVLFELNRKYVRVLTDVIEEGMELGLLRADISTTLIRDVIFGGLESHASGFLANRSEFDVDKITKQLSELIWAGMALPPSESDDLSKRVERLEAAVSRMENSSRAED</sequence>
<reference evidence="6" key="1">
    <citation type="submission" date="2022-06" db="EMBL/GenBank/DDBJ databases">
        <title>Sneathiella actinostolidae sp. nov., isolated from a sea anemonein the Western Pacific Ocean.</title>
        <authorList>
            <person name="Wei M.J."/>
        </authorList>
    </citation>
    <scope>NUCLEOTIDE SEQUENCE</scope>
    <source>
        <strain evidence="6">PHK-P5</strain>
    </source>
</reference>
<dbReference type="InterPro" id="IPR050109">
    <property type="entry name" value="HTH-type_TetR-like_transc_reg"/>
</dbReference>
<keyword evidence="3" id="KW-0804">Transcription</keyword>
<dbReference type="SUPFAM" id="SSF46689">
    <property type="entry name" value="Homeodomain-like"/>
    <property type="match status" value="1"/>
</dbReference>
<dbReference type="PRINTS" id="PR00455">
    <property type="entry name" value="HTHTETR"/>
</dbReference>
<dbReference type="Gene3D" id="1.10.10.60">
    <property type="entry name" value="Homeodomain-like"/>
    <property type="match status" value="1"/>
</dbReference>
<evidence type="ECO:0000256" key="4">
    <source>
        <dbReference type="PROSITE-ProRule" id="PRU00335"/>
    </source>
</evidence>
<evidence type="ECO:0000259" key="5">
    <source>
        <dbReference type="PROSITE" id="PS50977"/>
    </source>
</evidence>
<feature type="domain" description="HTH tetR-type" evidence="5">
    <location>
        <begin position="16"/>
        <end position="76"/>
    </location>
</feature>
<dbReference type="Gene3D" id="1.10.357.10">
    <property type="entry name" value="Tetracycline Repressor, domain 2"/>
    <property type="match status" value="1"/>
</dbReference>
<feature type="DNA-binding region" description="H-T-H motif" evidence="4">
    <location>
        <begin position="39"/>
        <end position="58"/>
    </location>
</feature>
<dbReference type="PANTHER" id="PTHR30055">
    <property type="entry name" value="HTH-TYPE TRANSCRIPTIONAL REGULATOR RUTR"/>
    <property type="match status" value="1"/>
</dbReference>
<evidence type="ECO:0000313" key="7">
    <source>
        <dbReference type="Proteomes" id="UP001056291"/>
    </source>
</evidence>
<keyword evidence="7" id="KW-1185">Reference proteome</keyword>
<dbReference type="Pfam" id="PF08359">
    <property type="entry name" value="TetR_C_4"/>
    <property type="match status" value="1"/>
</dbReference>